<feature type="domain" description="ABC transporter" evidence="3">
    <location>
        <begin position="2"/>
        <end position="213"/>
    </location>
</feature>
<evidence type="ECO:0000313" key="4">
    <source>
        <dbReference type="EMBL" id="CRL35013.1"/>
    </source>
</evidence>
<dbReference type="InterPro" id="IPR017871">
    <property type="entry name" value="ABC_transporter-like_CS"/>
</dbReference>
<dbReference type="Proteomes" id="UP000049472">
    <property type="component" value="Unassembled WGS sequence"/>
</dbReference>
<dbReference type="GO" id="GO:0005524">
    <property type="term" value="F:ATP binding"/>
    <property type="evidence" value="ECO:0007669"/>
    <property type="project" value="UniProtKB-KW"/>
</dbReference>
<evidence type="ECO:0000259" key="3">
    <source>
        <dbReference type="PROSITE" id="PS50893"/>
    </source>
</evidence>
<dbReference type="InterPro" id="IPR003593">
    <property type="entry name" value="AAA+_ATPase"/>
</dbReference>
<dbReference type="AlphaFoldDB" id="A0A0M6WFF5"/>
<dbReference type="InterPro" id="IPR027417">
    <property type="entry name" value="P-loop_NTPase"/>
</dbReference>
<dbReference type="Gene3D" id="3.40.50.300">
    <property type="entry name" value="P-loop containing nucleotide triphosphate hydrolases"/>
    <property type="match status" value="1"/>
</dbReference>
<organism evidence="4 5">
    <name type="scientific">Agathobacter rectalis</name>
    <dbReference type="NCBI Taxonomy" id="39491"/>
    <lineage>
        <taxon>Bacteria</taxon>
        <taxon>Bacillati</taxon>
        <taxon>Bacillota</taxon>
        <taxon>Clostridia</taxon>
        <taxon>Lachnospirales</taxon>
        <taxon>Lachnospiraceae</taxon>
        <taxon>Agathobacter</taxon>
    </lineage>
</organism>
<evidence type="ECO:0000256" key="2">
    <source>
        <dbReference type="ARBA" id="ARBA00022840"/>
    </source>
</evidence>
<reference evidence="5" key="1">
    <citation type="submission" date="2015-05" db="EMBL/GenBank/DDBJ databases">
        <authorList>
            <consortium name="Pathogen Informatics"/>
        </authorList>
    </citation>
    <scope>NUCLEOTIDE SEQUENCE [LARGE SCALE GENOMIC DNA]</scope>
    <source>
        <strain evidence="5">T1-815</strain>
    </source>
</reference>
<protein>
    <recommendedName>
        <fullName evidence="3">ABC transporter domain-containing protein</fullName>
    </recommendedName>
</protein>
<dbReference type="PROSITE" id="PS50893">
    <property type="entry name" value="ABC_TRANSPORTER_2"/>
    <property type="match status" value="1"/>
</dbReference>
<keyword evidence="2" id="KW-0067">ATP-binding</keyword>
<dbReference type="PANTHER" id="PTHR43158:SF7">
    <property type="entry name" value="ABC TRANSPORTER, ATP-BINDING PROTEIN"/>
    <property type="match status" value="1"/>
</dbReference>
<dbReference type="SMART" id="SM00382">
    <property type="entry name" value="AAA"/>
    <property type="match status" value="1"/>
</dbReference>
<evidence type="ECO:0000256" key="1">
    <source>
        <dbReference type="ARBA" id="ARBA00022741"/>
    </source>
</evidence>
<dbReference type="RefSeq" id="WP_055061362.1">
    <property type="nucleotide sequence ID" value="NZ_CVRQ01000014.1"/>
</dbReference>
<dbReference type="Pfam" id="PF00005">
    <property type="entry name" value="ABC_tran"/>
    <property type="match status" value="1"/>
</dbReference>
<keyword evidence="5" id="KW-1185">Reference proteome</keyword>
<sequence length="213" mass="23930">MIQLQNVTKRIKENTVLDNVSYTFKSGFVYGLYGQNGSGKTMLLRAISGLINLDSGSIFIDGEKLHDKIEFPPETGIVIENMELLPECSAKRNLQMLAKIKNIADEKDIIFSLERVGLDPDSDKKVKKFSLGMKQRLNIAQAIFENQKIILLDEPTNALDEDAVQLIYKIIREEKSRGATIIVATHHKEDLKEVCDVILKIAGGKIVEENENK</sequence>
<evidence type="ECO:0000313" key="5">
    <source>
        <dbReference type="Proteomes" id="UP000049472"/>
    </source>
</evidence>
<keyword evidence="1" id="KW-0547">Nucleotide-binding</keyword>
<dbReference type="PROSITE" id="PS00211">
    <property type="entry name" value="ABC_TRANSPORTER_1"/>
    <property type="match status" value="1"/>
</dbReference>
<dbReference type="InterPro" id="IPR003439">
    <property type="entry name" value="ABC_transporter-like_ATP-bd"/>
</dbReference>
<accession>A0A0M6WFF5</accession>
<dbReference type="SUPFAM" id="SSF52540">
    <property type="entry name" value="P-loop containing nucleoside triphosphate hydrolases"/>
    <property type="match status" value="1"/>
</dbReference>
<name>A0A0M6WFF5_9FIRM</name>
<dbReference type="EMBL" id="CVRQ01000014">
    <property type="protein sequence ID" value="CRL35013.1"/>
    <property type="molecule type" value="Genomic_DNA"/>
</dbReference>
<dbReference type="PANTHER" id="PTHR43158">
    <property type="entry name" value="SKFA PEPTIDE EXPORT ATP-BINDING PROTEIN SKFE"/>
    <property type="match status" value="1"/>
</dbReference>
<proteinExistence type="predicted"/>
<dbReference type="GO" id="GO:0016887">
    <property type="term" value="F:ATP hydrolysis activity"/>
    <property type="evidence" value="ECO:0007669"/>
    <property type="project" value="InterPro"/>
</dbReference>
<gene>
    <name evidence="4" type="ORF">T1815_09801</name>
</gene>